<dbReference type="PANTHER" id="PTHR11022">
    <property type="entry name" value="PEPTIDOGLYCAN RECOGNITION PROTEIN"/>
    <property type="match status" value="1"/>
</dbReference>
<dbReference type="EMBL" id="MRZV01002204">
    <property type="protein sequence ID" value="PIK34349.1"/>
    <property type="molecule type" value="Genomic_DNA"/>
</dbReference>
<feature type="chain" id="PRO_5013587130" evidence="3">
    <location>
        <begin position="25"/>
        <end position="250"/>
    </location>
</feature>
<comment type="similarity">
    <text evidence="1">Belongs to the N-acetylmuramoyl-L-alanine amidase 2 family.</text>
</comment>
<keyword evidence="7" id="KW-1185">Reference proteome</keyword>
<accession>A0A2G8JF72</accession>
<proteinExistence type="inferred from homology"/>
<dbReference type="SUPFAM" id="SSF55846">
    <property type="entry name" value="N-acetylmuramoyl-L-alanine amidase-like"/>
    <property type="match status" value="1"/>
</dbReference>
<evidence type="ECO:0000259" key="4">
    <source>
        <dbReference type="SMART" id="SM00644"/>
    </source>
</evidence>
<dbReference type="FunFam" id="3.40.80.10:FF:000001">
    <property type="entry name" value="Peptidoglycan recognition protein 1"/>
    <property type="match status" value="1"/>
</dbReference>
<dbReference type="OrthoDB" id="10001926at2759"/>
<dbReference type="SMART" id="SM00644">
    <property type="entry name" value="Ami_2"/>
    <property type="match status" value="1"/>
</dbReference>
<feature type="domain" description="Peptidoglycan recognition protein family" evidence="5">
    <location>
        <begin position="37"/>
        <end position="178"/>
    </location>
</feature>
<protein>
    <submittedName>
        <fullName evidence="6">Putative peptidoglycan recognition protein 3</fullName>
    </submittedName>
</protein>
<organism evidence="6 7">
    <name type="scientific">Stichopus japonicus</name>
    <name type="common">Sea cucumber</name>
    <dbReference type="NCBI Taxonomy" id="307972"/>
    <lineage>
        <taxon>Eukaryota</taxon>
        <taxon>Metazoa</taxon>
        <taxon>Echinodermata</taxon>
        <taxon>Eleutherozoa</taxon>
        <taxon>Echinozoa</taxon>
        <taxon>Holothuroidea</taxon>
        <taxon>Aspidochirotacea</taxon>
        <taxon>Aspidochirotida</taxon>
        <taxon>Stichopodidae</taxon>
        <taxon>Apostichopus</taxon>
    </lineage>
</organism>
<comment type="caution">
    <text evidence="6">The sequence shown here is derived from an EMBL/GenBank/DDBJ whole genome shotgun (WGS) entry which is preliminary data.</text>
</comment>
<keyword evidence="3" id="KW-0732">Signal</keyword>
<dbReference type="SMR" id="A0A2G8JF72"/>
<dbReference type="InterPro" id="IPR015510">
    <property type="entry name" value="PGRP"/>
</dbReference>
<dbReference type="InterPro" id="IPR002502">
    <property type="entry name" value="Amidase_domain"/>
</dbReference>
<evidence type="ECO:0000313" key="7">
    <source>
        <dbReference type="Proteomes" id="UP000230750"/>
    </source>
</evidence>
<dbReference type="GO" id="GO:0008270">
    <property type="term" value="F:zinc ion binding"/>
    <property type="evidence" value="ECO:0007669"/>
    <property type="project" value="InterPro"/>
</dbReference>
<feature type="signal peptide" evidence="3">
    <location>
        <begin position="1"/>
        <end position="24"/>
    </location>
</feature>
<dbReference type="Proteomes" id="UP000230750">
    <property type="component" value="Unassembled WGS sequence"/>
</dbReference>
<evidence type="ECO:0000256" key="3">
    <source>
        <dbReference type="SAM" id="SignalP"/>
    </source>
</evidence>
<evidence type="ECO:0000313" key="6">
    <source>
        <dbReference type="EMBL" id="PIK34349.1"/>
    </source>
</evidence>
<evidence type="ECO:0000256" key="2">
    <source>
        <dbReference type="ARBA" id="ARBA00022859"/>
    </source>
</evidence>
<dbReference type="Gene3D" id="3.40.80.10">
    <property type="entry name" value="Peptidoglycan recognition protein-like"/>
    <property type="match status" value="1"/>
</dbReference>
<dbReference type="InterPro" id="IPR036505">
    <property type="entry name" value="Amidase/PGRP_sf"/>
</dbReference>
<feature type="domain" description="N-acetylmuramoyl-L-alanine amidase" evidence="4">
    <location>
        <begin position="48"/>
        <end position="185"/>
    </location>
</feature>
<dbReference type="AlphaFoldDB" id="A0A2G8JF72"/>
<dbReference type="GO" id="GO:0002376">
    <property type="term" value="P:immune system process"/>
    <property type="evidence" value="ECO:0007669"/>
    <property type="project" value="UniProtKB-KW"/>
</dbReference>
<dbReference type="GO" id="GO:0008745">
    <property type="term" value="F:N-acetylmuramoyl-L-alanine amidase activity"/>
    <property type="evidence" value="ECO:0007669"/>
    <property type="project" value="InterPro"/>
</dbReference>
<keyword evidence="2" id="KW-0391">Immunity</keyword>
<evidence type="ECO:0000256" key="1">
    <source>
        <dbReference type="ARBA" id="ARBA00007553"/>
    </source>
</evidence>
<gene>
    <name evidence="6" type="ORF">BSL78_28827</name>
</gene>
<dbReference type="STRING" id="307972.A0A2G8JF72"/>
<evidence type="ECO:0000259" key="5">
    <source>
        <dbReference type="SMART" id="SM00701"/>
    </source>
</evidence>
<dbReference type="PROSITE" id="PS51257">
    <property type="entry name" value="PROKAR_LIPOPROTEIN"/>
    <property type="match status" value="1"/>
</dbReference>
<dbReference type="SMART" id="SM00701">
    <property type="entry name" value="PGRP"/>
    <property type="match status" value="1"/>
</dbReference>
<dbReference type="Pfam" id="PF01510">
    <property type="entry name" value="Amidase_2"/>
    <property type="match status" value="1"/>
</dbReference>
<dbReference type="PANTHER" id="PTHR11022:SF41">
    <property type="entry name" value="PEPTIDOGLYCAN-RECOGNITION PROTEIN LC-RELATED"/>
    <property type="match status" value="1"/>
</dbReference>
<dbReference type="CDD" id="cd06583">
    <property type="entry name" value="PGRP"/>
    <property type="match status" value="1"/>
</dbReference>
<reference evidence="6 7" key="1">
    <citation type="journal article" date="2017" name="PLoS Biol.">
        <title>The sea cucumber genome provides insights into morphological evolution and visceral regeneration.</title>
        <authorList>
            <person name="Zhang X."/>
            <person name="Sun L."/>
            <person name="Yuan J."/>
            <person name="Sun Y."/>
            <person name="Gao Y."/>
            <person name="Zhang L."/>
            <person name="Li S."/>
            <person name="Dai H."/>
            <person name="Hamel J.F."/>
            <person name="Liu C."/>
            <person name="Yu Y."/>
            <person name="Liu S."/>
            <person name="Lin W."/>
            <person name="Guo K."/>
            <person name="Jin S."/>
            <person name="Xu P."/>
            <person name="Storey K.B."/>
            <person name="Huan P."/>
            <person name="Zhang T."/>
            <person name="Zhou Y."/>
            <person name="Zhang J."/>
            <person name="Lin C."/>
            <person name="Li X."/>
            <person name="Xing L."/>
            <person name="Huo D."/>
            <person name="Sun M."/>
            <person name="Wang L."/>
            <person name="Mercier A."/>
            <person name="Li F."/>
            <person name="Yang H."/>
            <person name="Xiang J."/>
        </authorList>
    </citation>
    <scope>NUCLEOTIDE SEQUENCE [LARGE SCALE GENOMIC DNA]</scope>
    <source>
        <strain evidence="6">Shaxun</strain>
        <tissue evidence="6">Muscle</tissue>
    </source>
</reference>
<dbReference type="GO" id="GO:0009253">
    <property type="term" value="P:peptidoglycan catabolic process"/>
    <property type="evidence" value="ECO:0007669"/>
    <property type="project" value="InterPro"/>
</dbReference>
<sequence>MDEPPRAFPFTLVVLGIILAMSCADKSAYAKTDAACPVIVSRSDWQAKPPKNRTDMQHRPICNLHHTLWDECYDFESCCAEMRKIQDFHQGNRSWDDIGYNFCVGQDGRIYEGRGWDTVGAHAPWYNLRSIGICIMGNFTVKLPNQKSVDAVSSLIKCAIEENKLKDSYILYGHRQVRDTAVQETPSLRKYSHGRIGSQDSTIHQTRVNPFLNKKLYITIKFSIKDPMGDSRFPEDVTGRQVFVDTEIIN</sequence>
<name>A0A2G8JF72_STIJA</name>
<dbReference type="InterPro" id="IPR006619">
    <property type="entry name" value="PGRP_domain_met/bac"/>
</dbReference>